<keyword evidence="3" id="KW-1185">Reference proteome</keyword>
<protein>
    <submittedName>
        <fullName evidence="2">Putative Bgh-specific protein</fullName>
    </submittedName>
</protein>
<dbReference type="InParanoid" id="N1JAU8"/>
<evidence type="ECO:0000313" key="3">
    <source>
        <dbReference type="Proteomes" id="UP000015441"/>
    </source>
</evidence>
<dbReference type="Proteomes" id="UP000015441">
    <property type="component" value="Unassembled WGS sequence"/>
</dbReference>
<sequence length="775" mass="87904">MEQLNHLGQDSRRIEKKNEDISKDDLTLPQLQGTNFINKNTDICERVQRQVSQERVIEQLLQAQMMPPHHKRHYSTAIQEQSLYDTTISESEAWSSSSVSVAQPSVDSFDPDLIPGAEKCTNWAHYSLISKQLPWIESNIPPVALHEPPRYLTGQKNDTKQNSSYSNNDNNPSPSFPCQKIIAQLERQKSQDCLSTFASIGSNIKSVQETNFDHNLDDLVGEILNSLPHSQPNKTPKIDMKKDLMQKSYKANSFTDKEDMHSMCQFPLASQSNFPEIPESLIPQQYFNPLPQYSNQQSICNLKSKWSGAHNYGRETSVSPQDTIYKMTEPPLDDLHRYKQQPGLRKSPVIKTNKFGGIKGAPSLNTSYWDLPLDPLCTASFYEDWPITQHQKYIWAQQISQITNNLELHENPNVMSQHSLLETNSRESTSIFPIQEVPIIPPDTTTRNQNTHRRENLCGVASDISTSTIDETVSGNLNAEEIKLKVGNAFGTKGSDFCQSFFIDDSIVPLQSTKVLVDNVGQCDKPYDYAADGTNLTHNGKGCHQNVEMKRQNFFQTESGESELIPSNLIQPSVVEPETIVFQNPSHEIGSRSTGISIKHVSPVGQKPQLIQKHEAQSCDKNQKKIHQETSKLCNFKKDKIFQARRGNPRFKLAPQNQSQRQHNYLEKKRQFAMGTPDNNVILDHSNRDGTNNRTSTKIMKEDSREPSNLKIQTENLNTTKELNPTRLDSSFSFQAVESLHLKMRTDSYESSVKRASPLVDTDSMTSVKRRNLNE</sequence>
<feature type="compositionally biased region" description="Basic and acidic residues" evidence="1">
    <location>
        <begin position="9"/>
        <end position="21"/>
    </location>
</feature>
<comment type="caution">
    <text evidence="2">The sequence shown here is derived from an EMBL/GenBank/DDBJ whole genome shotgun (WGS) entry which is preliminary data.</text>
</comment>
<evidence type="ECO:0000256" key="1">
    <source>
        <dbReference type="SAM" id="MobiDB-lite"/>
    </source>
</evidence>
<dbReference type="EMBL" id="CAUH01003939">
    <property type="protein sequence ID" value="CCU77992.1"/>
    <property type="molecule type" value="Genomic_DNA"/>
</dbReference>
<proteinExistence type="predicted"/>
<dbReference type="HOGENOM" id="CLU_360917_0_0_1"/>
<evidence type="ECO:0000313" key="2">
    <source>
        <dbReference type="EMBL" id="CCU77992.1"/>
    </source>
</evidence>
<reference evidence="2 3" key="1">
    <citation type="journal article" date="2010" name="Science">
        <title>Genome expansion and gene loss in powdery mildew fungi reveal tradeoffs in extreme parasitism.</title>
        <authorList>
            <person name="Spanu P.D."/>
            <person name="Abbott J.C."/>
            <person name="Amselem J."/>
            <person name="Burgis T.A."/>
            <person name="Soanes D.M."/>
            <person name="Stueber K."/>
            <person name="Ver Loren van Themaat E."/>
            <person name="Brown J.K.M."/>
            <person name="Butcher S.A."/>
            <person name="Gurr S.J."/>
            <person name="Lebrun M.-H."/>
            <person name="Ridout C.J."/>
            <person name="Schulze-Lefert P."/>
            <person name="Talbot N.J."/>
            <person name="Ahmadinejad N."/>
            <person name="Ametz C."/>
            <person name="Barton G.R."/>
            <person name="Benjdia M."/>
            <person name="Bidzinski P."/>
            <person name="Bindschedler L.V."/>
            <person name="Both M."/>
            <person name="Brewer M.T."/>
            <person name="Cadle-Davidson L."/>
            <person name="Cadle-Davidson M.M."/>
            <person name="Collemare J."/>
            <person name="Cramer R."/>
            <person name="Frenkel O."/>
            <person name="Godfrey D."/>
            <person name="Harriman J."/>
            <person name="Hoede C."/>
            <person name="King B.C."/>
            <person name="Klages S."/>
            <person name="Kleemann J."/>
            <person name="Knoll D."/>
            <person name="Koti P.S."/>
            <person name="Kreplak J."/>
            <person name="Lopez-Ruiz F.J."/>
            <person name="Lu X."/>
            <person name="Maekawa T."/>
            <person name="Mahanil S."/>
            <person name="Micali C."/>
            <person name="Milgroom M.G."/>
            <person name="Montana G."/>
            <person name="Noir S."/>
            <person name="O'Connell R.J."/>
            <person name="Oberhaensli S."/>
            <person name="Parlange F."/>
            <person name="Pedersen C."/>
            <person name="Quesneville H."/>
            <person name="Reinhardt R."/>
            <person name="Rott M."/>
            <person name="Sacristan S."/>
            <person name="Schmidt S.M."/>
            <person name="Schoen M."/>
            <person name="Skamnioti P."/>
            <person name="Sommer H."/>
            <person name="Stephens A."/>
            <person name="Takahara H."/>
            <person name="Thordal-Christensen H."/>
            <person name="Vigouroux M."/>
            <person name="Wessling R."/>
            <person name="Wicker T."/>
            <person name="Panstruga R."/>
        </authorList>
    </citation>
    <scope>NUCLEOTIDE SEQUENCE [LARGE SCALE GENOMIC DNA]</scope>
    <source>
        <strain evidence="2">DH14</strain>
    </source>
</reference>
<gene>
    <name evidence="2" type="ORF">BGHDH14_bghG003939000003001</name>
</gene>
<dbReference type="AlphaFoldDB" id="N1JAU8"/>
<organism evidence="2 3">
    <name type="scientific">Blumeria graminis f. sp. hordei (strain DH14)</name>
    <name type="common">Barley powdery mildew</name>
    <name type="synonym">Oidium monilioides f. sp. hordei</name>
    <dbReference type="NCBI Taxonomy" id="546991"/>
    <lineage>
        <taxon>Eukaryota</taxon>
        <taxon>Fungi</taxon>
        <taxon>Dikarya</taxon>
        <taxon>Ascomycota</taxon>
        <taxon>Pezizomycotina</taxon>
        <taxon>Leotiomycetes</taxon>
        <taxon>Erysiphales</taxon>
        <taxon>Erysiphaceae</taxon>
        <taxon>Blumeria</taxon>
        <taxon>Blumeria hordei</taxon>
    </lineage>
</organism>
<accession>N1JAU8</accession>
<feature type="region of interest" description="Disordered" evidence="1">
    <location>
        <begin position="1"/>
        <end position="21"/>
    </location>
</feature>
<name>N1JAU8_BLUG1</name>
<feature type="region of interest" description="Disordered" evidence="1">
    <location>
        <begin position="147"/>
        <end position="177"/>
    </location>
</feature>
<feature type="compositionally biased region" description="Low complexity" evidence="1">
    <location>
        <begin position="162"/>
        <end position="173"/>
    </location>
</feature>